<dbReference type="InterPro" id="IPR035654">
    <property type="entry name" value="LepA_IV"/>
</dbReference>
<dbReference type="PATRIC" id="fig|98804.3.peg.166"/>
<dbReference type="Pfam" id="PF06421">
    <property type="entry name" value="LepA_C"/>
    <property type="match status" value="1"/>
</dbReference>
<comment type="subcellular location">
    <subcellularLocation>
        <location evidence="12">Cell membrane</location>
        <topology evidence="12">Peripheral membrane protein</topology>
        <orientation evidence="12">Cytoplasmic side</orientation>
    </subcellularLocation>
</comment>
<feature type="binding site" evidence="12">
    <location>
        <begin position="131"/>
        <end position="134"/>
    </location>
    <ligand>
        <name>GTP</name>
        <dbReference type="ChEBI" id="CHEBI:37565"/>
    </ligand>
</feature>
<dbReference type="Pfam" id="PF00679">
    <property type="entry name" value="EFG_C"/>
    <property type="match status" value="1"/>
</dbReference>
<dbReference type="InterPro" id="IPR035647">
    <property type="entry name" value="EFG_III/V"/>
</dbReference>
<keyword evidence="3 12" id="KW-0547">Nucleotide-binding</keyword>
<comment type="function">
    <text evidence="9 12">Required for accurate and efficient protein synthesis under certain stress conditions. May act as a fidelity factor of the translation reaction, by catalyzing a one-codon backward translocation of tRNAs on improperly translocated ribosomes. Back-translocation proceeds from a post-translocation (POST) complex to a pre-translocation (PRE) complex, thus giving elongation factor G a second chance to translocate the tRNAs correctly. Binds to ribosomes in a GTP-dependent manner.</text>
</comment>
<comment type="catalytic activity">
    <reaction evidence="8 12">
        <text>GTP + H2O = GDP + phosphate + H(+)</text>
        <dbReference type="Rhea" id="RHEA:19669"/>
        <dbReference type="ChEBI" id="CHEBI:15377"/>
        <dbReference type="ChEBI" id="CHEBI:15378"/>
        <dbReference type="ChEBI" id="CHEBI:37565"/>
        <dbReference type="ChEBI" id="CHEBI:43474"/>
        <dbReference type="ChEBI" id="CHEBI:58189"/>
        <dbReference type="EC" id="3.6.5.n1"/>
    </reaction>
</comment>
<comment type="similarity">
    <text evidence="10">Belongs to the GTP-binding elongation factor family. LepA subfamily.</text>
</comment>
<evidence type="ECO:0000259" key="13">
    <source>
        <dbReference type="PROSITE" id="PS51722"/>
    </source>
</evidence>
<dbReference type="GO" id="GO:0043022">
    <property type="term" value="F:ribosome binding"/>
    <property type="evidence" value="ECO:0007669"/>
    <property type="project" value="UniProtKB-UniRule"/>
</dbReference>
<dbReference type="PANTHER" id="PTHR43512">
    <property type="entry name" value="TRANSLATION FACTOR GUF1-RELATED"/>
    <property type="match status" value="1"/>
</dbReference>
<evidence type="ECO:0000313" key="15">
    <source>
        <dbReference type="Proteomes" id="UP000243633"/>
    </source>
</evidence>
<dbReference type="Gene3D" id="2.40.30.10">
    <property type="entry name" value="Translation factors"/>
    <property type="match status" value="1"/>
</dbReference>
<dbReference type="Gene3D" id="3.30.70.2570">
    <property type="entry name" value="Elongation factor 4, C-terminal domain"/>
    <property type="match status" value="1"/>
</dbReference>
<keyword evidence="5 12" id="KW-0648">Protein biosynthesis</keyword>
<evidence type="ECO:0000256" key="8">
    <source>
        <dbReference type="ARBA" id="ARBA00050293"/>
    </source>
</evidence>
<dbReference type="GO" id="GO:0003746">
    <property type="term" value="F:translation elongation factor activity"/>
    <property type="evidence" value="ECO:0007669"/>
    <property type="project" value="UniProtKB-UniRule"/>
</dbReference>
<evidence type="ECO:0000256" key="1">
    <source>
        <dbReference type="ARBA" id="ARBA00005454"/>
    </source>
</evidence>
<dbReference type="InterPro" id="IPR000640">
    <property type="entry name" value="EFG_V-like"/>
</dbReference>
<dbReference type="GO" id="GO:0003924">
    <property type="term" value="F:GTPase activity"/>
    <property type="evidence" value="ECO:0007669"/>
    <property type="project" value="UniProtKB-UniRule"/>
</dbReference>
<protein>
    <recommendedName>
        <fullName evidence="11 12">Elongation factor 4</fullName>
        <shortName evidence="12">EF-4</shortName>
        <ecNumber evidence="11 12">3.6.5.n1</ecNumber>
    </recommendedName>
    <alternativeName>
        <fullName evidence="12">Ribosomal back-translocase LepA</fullName>
    </alternativeName>
</protein>
<dbReference type="PANTHER" id="PTHR43512:SF4">
    <property type="entry name" value="TRANSLATION FACTOR GUF1 HOMOLOG, CHLOROPLASTIC"/>
    <property type="match status" value="1"/>
</dbReference>
<feature type="binding site" evidence="12">
    <location>
        <begin position="14"/>
        <end position="19"/>
    </location>
    <ligand>
        <name>GTP</name>
        <dbReference type="ChEBI" id="CHEBI:37565"/>
    </ligand>
</feature>
<dbReference type="InterPro" id="IPR004161">
    <property type="entry name" value="EFTu-like_2"/>
</dbReference>
<dbReference type="InterPro" id="IPR000795">
    <property type="entry name" value="T_Tr_GTP-bd_dom"/>
</dbReference>
<keyword evidence="14" id="KW-0251">Elongation factor</keyword>
<evidence type="ECO:0000256" key="3">
    <source>
        <dbReference type="ARBA" id="ARBA00022741"/>
    </source>
</evidence>
<dbReference type="Gene3D" id="3.30.70.240">
    <property type="match status" value="1"/>
</dbReference>
<evidence type="ECO:0000256" key="2">
    <source>
        <dbReference type="ARBA" id="ARBA00022475"/>
    </source>
</evidence>
<evidence type="ECO:0000256" key="12">
    <source>
        <dbReference type="HAMAP-Rule" id="MF_00071"/>
    </source>
</evidence>
<evidence type="ECO:0000256" key="10">
    <source>
        <dbReference type="ARBA" id="ARBA00061052"/>
    </source>
</evidence>
<proteinExistence type="inferred from homology"/>
<dbReference type="EC" id="3.6.5.n1" evidence="11 12"/>
<feature type="domain" description="Tr-type G" evidence="13">
    <location>
        <begin position="2"/>
        <end position="184"/>
    </location>
</feature>
<dbReference type="FunFam" id="3.30.70.240:FF:000007">
    <property type="entry name" value="Translation factor GUF1, mitochondrial"/>
    <property type="match status" value="1"/>
</dbReference>
<keyword evidence="15" id="KW-1185">Reference proteome</keyword>
<keyword evidence="4 12" id="KW-0378">Hydrolase</keyword>
<dbReference type="InterPro" id="IPR013842">
    <property type="entry name" value="LepA_CTD"/>
</dbReference>
<dbReference type="GO" id="GO:0005886">
    <property type="term" value="C:plasma membrane"/>
    <property type="evidence" value="ECO:0007669"/>
    <property type="project" value="UniProtKB-SubCell"/>
</dbReference>
<dbReference type="SUPFAM" id="SSF52540">
    <property type="entry name" value="P-loop containing nucleoside triphosphate hydrolases"/>
    <property type="match status" value="1"/>
</dbReference>
<dbReference type="InterPro" id="IPR031157">
    <property type="entry name" value="G_TR_CS"/>
</dbReference>
<evidence type="ECO:0000256" key="9">
    <source>
        <dbReference type="ARBA" id="ARBA00057626"/>
    </source>
</evidence>
<evidence type="ECO:0000256" key="7">
    <source>
        <dbReference type="ARBA" id="ARBA00023136"/>
    </source>
</evidence>
<dbReference type="HAMAP" id="MF_00071">
    <property type="entry name" value="LepA"/>
    <property type="match status" value="1"/>
</dbReference>
<sequence length="598" mass="68556">MKNIRNFSIIAHIDHGKTTLSDRLIQKCNGLTKREMFNQVLDSMDLERERGITIKAQSVTLKYIDKNKKIFFLNFIDTPGHVNFSHEVFRSLSACEGVLLVIDTTQGIEAQTIAHCNYAQKLNLTILPVLNKIDLPNSNPKKVLEDIKNIIKIPIQDAVQCSAKTGQGISELLKKIVQIIPQPSGNVQNSLQALIIDSWFDKYFGIVSLIRIKNGSLKKKDKILIIRTKKIYIIENLGIFTPKRMPKDKLYNGEVGWIIFGSKKIDTTLVGETITSYKNPSNTLLPKFKKIKPKIYAGLFPFEPKKYILFRDALNKLKLNDISLFTEPDNSKILGFGFRCGFLGLLHMEIVQSRLEREYNIKVISTAPTVIYEILLKNNQILLLDNPSKFPKLDTIKEIREPLAICHILTPIKYVGEIIKICIQKRGTQQKIIYHDTCVSMSYIIPLSEIILDFFDQLKTISSGYASLEYKFKKFKKSDLVKIDILINHIKIDSLSMIQHKKNALKNSKKIIEVIKKIMPRHQFNIPIQASISNTIIARTTIKQLRKNVIEKCYGGDISRKKKLLKQQKKGKKKMKQIGNVNIPQEVFFSIFQMNKNK</sequence>
<dbReference type="InterPro" id="IPR006297">
    <property type="entry name" value="EF-4"/>
</dbReference>
<dbReference type="PROSITE" id="PS00301">
    <property type="entry name" value="G_TR_1"/>
    <property type="match status" value="1"/>
</dbReference>
<name>A0A160SYQ6_BUCTT</name>
<dbReference type="Gene3D" id="3.30.70.870">
    <property type="entry name" value="Elongation Factor G (Translational Gtpase), domain 3"/>
    <property type="match status" value="1"/>
</dbReference>
<accession>A0A160SYQ6</accession>
<comment type="similarity">
    <text evidence="1 12">Belongs to the TRAFAC class translation factor GTPase superfamily. Classic translation factor GTPase family. LepA subfamily.</text>
</comment>
<evidence type="ECO:0000256" key="6">
    <source>
        <dbReference type="ARBA" id="ARBA00023134"/>
    </source>
</evidence>
<dbReference type="CDD" id="cd03699">
    <property type="entry name" value="EF4_II"/>
    <property type="match status" value="1"/>
</dbReference>
<dbReference type="AlphaFoldDB" id="A0A160SYQ6"/>
<dbReference type="GO" id="GO:0045727">
    <property type="term" value="P:positive regulation of translation"/>
    <property type="evidence" value="ECO:0007669"/>
    <property type="project" value="UniProtKB-UniRule"/>
</dbReference>
<dbReference type="PROSITE" id="PS51722">
    <property type="entry name" value="G_TR_2"/>
    <property type="match status" value="1"/>
</dbReference>
<evidence type="ECO:0000256" key="4">
    <source>
        <dbReference type="ARBA" id="ARBA00022801"/>
    </source>
</evidence>
<dbReference type="Pfam" id="PF03144">
    <property type="entry name" value="GTP_EFTU_D2"/>
    <property type="match status" value="1"/>
</dbReference>
<dbReference type="Pfam" id="PF00009">
    <property type="entry name" value="GTP_EFTU"/>
    <property type="match status" value="1"/>
</dbReference>
<dbReference type="NCBIfam" id="TIGR01393">
    <property type="entry name" value="lepA"/>
    <property type="match status" value="1"/>
</dbReference>
<dbReference type="PRINTS" id="PR00315">
    <property type="entry name" value="ELONGATNFCT"/>
</dbReference>
<dbReference type="Proteomes" id="UP000243633">
    <property type="component" value="Chromosome 1"/>
</dbReference>
<gene>
    <name evidence="12 14" type="primary">lepA</name>
    <name evidence="14" type="ORF">BTSPAZIEG_0176</name>
</gene>
<keyword evidence="7 12" id="KW-0472">Membrane</keyword>
<dbReference type="InterPro" id="IPR038363">
    <property type="entry name" value="LepA_C_sf"/>
</dbReference>
<dbReference type="STRING" id="98804.BTSPAZIEG_0176"/>
<dbReference type="FunFam" id="3.30.70.2570:FF:000001">
    <property type="entry name" value="Translation factor GUF1, mitochondrial"/>
    <property type="match status" value="1"/>
</dbReference>
<dbReference type="InterPro" id="IPR005225">
    <property type="entry name" value="Small_GTP-bd"/>
</dbReference>
<dbReference type="SUPFAM" id="SSF54980">
    <property type="entry name" value="EF-G C-terminal domain-like"/>
    <property type="match status" value="2"/>
</dbReference>
<dbReference type="Gene3D" id="3.40.50.300">
    <property type="entry name" value="P-loop containing nucleotide triphosphate hydrolases"/>
    <property type="match status" value="1"/>
</dbReference>
<dbReference type="EMBL" id="LN890285">
    <property type="protein sequence ID" value="CUR53151.1"/>
    <property type="molecule type" value="Genomic_DNA"/>
</dbReference>
<dbReference type="RefSeq" id="WP_075472547.1">
    <property type="nucleotide sequence ID" value="NZ_CP135003.1"/>
</dbReference>
<evidence type="ECO:0000256" key="11">
    <source>
        <dbReference type="ARBA" id="ARBA00066744"/>
    </source>
</evidence>
<dbReference type="CDD" id="cd16260">
    <property type="entry name" value="EF4_III"/>
    <property type="match status" value="1"/>
</dbReference>
<reference evidence="15" key="1">
    <citation type="submission" date="2015-10" db="EMBL/GenBank/DDBJ databases">
        <authorList>
            <person name="Manzano-Marin A."/>
            <person name="Manzano-Marin A."/>
        </authorList>
    </citation>
    <scope>NUCLEOTIDE SEQUENCE [LARGE SCALE GENOMIC DNA]</scope>
    <source>
        <strain evidence="15">BTs</strain>
    </source>
</reference>
<dbReference type="FunFam" id="3.30.70.870:FF:000004">
    <property type="entry name" value="Translation factor GUF1, mitochondrial"/>
    <property type="match status" value="1"/>
</dbReference>
<evidence type="ECO:0000313" key="14">
    <source>
        <dbReference type="EMBL" id="CUR53151.1"/>
    </source>
</evidence>
<dbReference type="FunFam" id="2.40.30.10:FF:000015">
    <property type="entry name" value="Translation factor GUF1, mitochondrial"/>
    <property type="match status" value="1"/>
</dbReference>
<dbReference type="OrthoDB" id="9804431at2"/>
<dbReference type="GO" id="GO:0097216">
    <property type="term" value="F:guanosine tetraphosphate binding"/>
    <property type="evidence" value="ECO:0007669"/>
    <property type="project" value="UniProtKB-ARBA"/>
</dbReference>
<dbReference type="NCBIfam" id="TIGR00231">
    <property type="entry name" value="small_GTP"/>
    <property type="match status" value="1"/>
</dbReference>
<dbReference type="GO" id="GO:0005525">
    <property type="term" value="F:GTP binding"/>
    <property type="evidence" value="ECO:0007669"/>
    <property type="project" value="UniProtKB-UniRule"/>
</dbReference>
<evidence type="ECO:0000256" key="5">
    <source>
        <dbReference type="ARBA" id="ARBA00022917"/>
    </source>
</evidence>
<organism evidence="14 15">
    <name type="scientific">Buchnera aphidicola subsp. Tuberolachnus salignus</name>
    <dbReference type="NCBI Taxonomy" id="98804"/>
    <lineage>
        <taxon>Bacteria</taxon>
        <taxon>Pseudomonadati</taxon>
        <taxon>Pseudomonadota</taxon>
        <taxon>Gammaproteobacteria</taxon>
        <taxon>Enterobacterales</taxon>
        <taxon>Erwiniaceae</taxon>
        <taxon>Buchnera</taxon>
    </lineage>
</organism>
<dbReference type="FunFam" id="3.40.50.300:FF:000078">
    <property type="entry name" value="Elongation factor 4"/>
    <property type="match status" value="1"/>
</dbReference>
<keyword evidence="6 12" id="KW-0342">GTP-binding</keyword>
<dbReference type="CDD" id="cd03709">
    <property type="entry name" value="lepA_C"/>
    <property type="match status" value="1"/>
</dbReference>
<dbReference type="InterPro" id="IPR027417">
    <property type="entry name" value="P-loop_NTPase"/>
</dbReference>
<dbReference type="CDD" id="cd01890">
    <property type="entry name" value="LepA"/>
    <property type="match status" value="1"/>
</dbReference>
<keyword evidence="2 12" id="KW-1003">Cell membrane</keyword>